<dbReference type="Gene3D" id="1.10.10.60">
    <property type="entry name" value="Homeodomain-like"/>
    <property type="match status" value="1"/>
</dbReference>
<dbReference type="InterPro" id="IPR019787">
    <property type="entry name" value="Znf_PHD-finger"/>
</dbReference>
<dbReference type="Proteomes" id="UP001567538">
    <property type="component" value="Unassembled WGS sequence"/>
</dbReference>
<keyword evidence="2" id="KW-0479">Metal-binding</keyword>
<accession>A0ABD1HHI0</accession>
<dbReference type="InterPro" id="IPR011011">
    <property type="entry name" value="Znf_FYVE_PHD"/>
</dbReference>
<evidence type="ECO:0000259" key="8">
    <source>
        <dbReference type="PROSITE" id="PS50016"/>
    </source>
</evidence>
<name>A0ABD1HHI0_SALDI</name>
<keyword evidence="12" id="KW-1185">Reference proteome</keyword>
<keyword evidence="4" id="KW-0862">Zinc</keyword>
<reference evidence="11 12" key="1">
    <citation type="submission" date="2024-06" db="EMBL/GenBank/DDBJ databases">
        <title>A chromosome level genome sequence of Diviner's sage (Salvia divinorum).</title>
        <authorList>
            <person name="Ford S.A."/>
            <person name="Ro D.-K."/>
            <person name="Ness R.W."/>
            <person name="Phillips M.A."/>
        </authorList>
    </citation>
    <scope>NUCLEOTIDE SEQUENCE [LARGE SCALE GENOMIC DNA]</scope>
    <source>
        <strain evidence="11">SAF-2024a</strain>
        <tissue evidence="11">Leaf</tissue>
    </source>
</reference>
<dbReference type="EMBL" id="JBEAFC010000005">
    <property type="protein sequence ID" value="KAL1555737.1"/>
    <property type="molecule type" value="Genomic_DNA"/>
</dbReference>
<evidence type="ECO:0000313" key="12">
    <source>
        <dbReference type="Proteomes" id="UP001567538"/>
    </source>
</evidence>
<evidence type="ECO:0000259" key="10">
    <source>
        <dbReference type="PROSITE" id="PS51294"/>
    </source>
</evidence>
<dbReference type="InterPro" id="IPR013083">
    <property type="entry name" value="Znf_RING/FYVE/PHD"/>
</dbReference>
<feature type="compositionally biased region" description="Basic residues" evidence="7">
    <location>
        <begin position="232"/>
        <end position="241"/>
    </location>
</feature>
<evidence type="ECO:0000256" key="5">
    <source>
        <dbReference type="ARBA" id="ARBA00023242"/>
    </source>
</evidence>
<dbReference type="InterPro" id="IPR019786">
    <property type="entry name" value="Zinc_finger_PHD-type_CS"/>
</dbReference>
<dbReference type="GO" id="GO:0008270">
    <property type="term" value="F:zinc ion binding"/>
    <property type="evidence" value="ECO:0007669"/>
    <property type="project" value="UniProtKB-KW"/>
</dbReference>
<dbReference type="SMART" id="SM00249">
    <property type="entry name" value="PHD"/>
    <property type="match status" value="1"/>
</dbReference>
<evidence type="ECO:0000313" key="11">
    <source>
        <dbReference type="EMBL" id="KAL1555737.1"/>
    </source>
</evidence>
<evidence type="ECO:0000259" key="9">
    <source>
        <dbReference type="PROSITE" id="PS50090"/>
    </source>
</evidence>
<dbReference type="Gene3D" id="3.30.40.10">
    <property type="entry name" value="Zinc/RING finger domain, C3HC4 (zinc finger)"/>
    <property type="match status" value="1"/>
</dbReference>
<feature type="compositionally biased region" description="Acidic residues" evidence="7">
    <location>
        <begin position="199"/>
        <end position="217"/>
    </location>
</feature>
<evidence type="ECO:0000256" key="2">
    <source>
        <dbReference type="ARBA" id="ARBA00022723"/>
    </source>
</evidence>
<evidence type="ECO:0000256" key="3">
    <source>
        <dbReference type="ARBA" id="ARBA00022771"/>
    </source>
</evidence>
<dbReference type="SUPFAM" id="SSF57903">
    <property type="entry name" value="FYVE/PHD zinc finger"/>
    <property type="match status" value="1"/>
</dbReference>
<dbReference type="SMART" id="SM00717">
    <property type="entry name" value="SANT"/>
    <property type="match status" value="1"/>
</dbReference>
<dbReference type="SUPFAM" id="SSF46689">
    <property type="entry name" value="Homeodomain-like"/>
    <property type="match status" value="1"/>
</dbReference>
<feature type="compositionally biased region" description="Basic and acidic residues" evidence="7">
    <location>
        <begin position="86"/>
        <end position="97"/>
    </location>
</feature>
<dbReference type="AlphaFoldDB" id="A0ABD1HHI0"/>
<feature type="domain" description="PHD-type" evidence="8">
    <location>
        <begin position="6"/>
        <end position="55"/>
    </location>
</feature>
<keyword evidence="5" id="KW-0539">Nucleus</keyword>
<dbReference type="InterPro" id="IPR017930">
    <property type="entry name" value="Myb_dom"/>
</dbReference>
<dbReference type="InterPro" id="IPR001005">
    <property type="entry name" value="SANT/Myb"/>
</dbReference>
<dbReference type="PROSITE" id="PS01359">
    <property type="entry name" value="ZF_PHD_1"/>
    <property type="match status" value="1"/>
</dbReference>
<comment type="caution">
    <text evidence="11">The sequence shown here is derived from an EMBL/GenBank/DDBJ whole genome shotgun (WGS) entry which is preliminary data.</text>
</comment>
<evidence type="ECO:0000256" key="4">
    <source>
        <dbReference type="ARBA" id="ARBA00022833"/>
    </source>
</evidence>
<evidence type="ECO:0000256" key="7">
    <source>
        <dbReference type="SAM" id="MobiDB-lite"/>
    </source>
</evidence>
<organism evidence="11 12">
    <name type="scientific">Salvia divinorum</name>
    <name type="common">Maria pastora</name>
    <name type="synonym">Diviner's sage</name>
    <dbReference type="NCBI Taxonomy" id="28513"/>
    <lineage>
        <taxon>Eukaryota</taxon>
        <taxon>Viridiplantae</taxon>
        <taxon>Streptophyta</taxon>
        <taxon>Embryophyta</taxon>
        <taxon>Tracheophyta</taxon>
        <taxon>Spermatophyta</taxon>
        <taxon>Magnoliopsida</taxon>
        <taxon>eudicotyledons</taxon>
        <taxon>Gunneridae</taxon>
        <taxon>Pentapetalae</taxon>
        <taxon>asterids</taxon>
        <taxon>lamiids</taxon>
        <taxon>Lamiales</taxon>
        <taxon>Lamiaceae</taxon>
        <taxon>Nepetoideae</taxon>
        <taxon>Mentheae</taxon>
        <taxon>Salviinae</taxon>
        <taxon>Salvia</taxon>
        <taxon>Salvia subgen. Calosphace</taxon>
    </lineage>
</organism>
<dbReference type="GO" id="GO:0005634">
    <property type="term" value="C:nucleus"/>
    <property type="evidence" value="ECO:0007669"/>
    <property type="project" value="UniProtKB-SubCell"/>
</dbReference>
<gene>
    <name evidence="11" type="ORF">AAHA92_11440</name>
</gene>
<dbReference type="PANTHER" id="PTHR47863">
    <property type="entry name" value="RING/FYVE/PHD ZINC FINGER SUPERFAMILY PROTEIN"/>
    <property type="match status" value="1"/>
</dbReference>
<sequence>MDWSESNLCIKCEKGGSVLLCNENGCPLAVHEGCLGGPARLDDAGRFYCPYCVYKQAVAETRKAREFLLARRKALLIFMDGSEKNMGENKTCEDNGRNRSNVNNGLCEDGKSKSNNEGVIDQPREEEKVEEDSESSGGSEGDYPSLKMNEGNGDVTVGEKQIREEEREASVEKENVQEEKREASVEEENVREEEREASVEDENVEEEEREASVEEENIQEKDFGTSSLTGRARAKRGSKRFKLVDEESVAVSVLQSKFSKERDKKKQASPTSTPARKPDRRSSSAMGAGKVAMQKFSSPRRLSKSEKQSKKSDTSGSMKRTRLMWTEEEEEALREGAKQYPVGAKIPWKKILEKSKKFDPTRTPADLKDKWRIQKFV</sequence>
<dbReference type="PROSITE" id="PS50016">
    <property type="entry name" value="ZF_PHD_2"/>
    <property type="match status" value="1"/>
</dbReference>
<comment type="subcellular location">
    <subcellularLocation>
        <location evidence="1">Nucleus</location>
    </subcellularLocation>
</comment>
<protein>
    <submittedName>
        <fullName evidence="11">Neurofilament medium polypeptide-like</fullName>
    </submittedName>
</protein>
<keyword evidence="3 6" id="KW-0863">Zinc-finger</keyword>
<proteinExistence type="predicted"/>
<dbReference type="PANTHER" id="PTHR47863:SF5">
    <property type="entry name" value="HOMEODOMAIN-LIKE PROTEIN WITH RING_FYVE_PHD-TYPE ZINC FINGER DOMAIN-CONTAINING PROTEIN-RELATED"/>
    <property type="match status" value="1"/>
</dbReference>
<feature type="region of interest" description="Disordered" evidence="7">
    <location>
        <begin position="86"/>
        <end position="327"/>
    </location>
</feature>
<feature type="compositionally biased region" description="Basic and acidic residues" evidence="7">
    <location>
        <begin position="160"/>
        <end position="184"/>
    </location>
</feature>
<evidence type="ECO:0000256" key="1">
    <source>
        <dbReference type="ARBA" id="ARBA00004123"/>
    </source>
</evidence>
<feature type="domain" description="HTH myb-type" evidence="10">
    <location>
        <begin position="317"/>
        <end position="377"/>
    </location>
</feature>
<dbReference type="InterPro" id="IPR009057">
    <property type="entry name" value="Homeodomain-like_sf"/>
</dbReference>
<feature type="domain" description="Myb-like" evidence="9">
    <location>
        <begin position="317"/>
        <end position="372"/>
    </location>
</feature>
<evidence type="ECO:0000256" key="6">
    <source>
        <dbReference type="PROSITE-ProRule" id="PRU00146"/>
    </source>
</evidence>
<dbReference type="InterPro" id="IPR001965">
    <property type="entry name" value="Znf_PHD"/>
</dbReference>
<dbReference type="PROSITE" id="PS50090">
    <property type="entry name" value="MYB_LIKE"/>
    <property type="match status" value="1"/>
</dbReference>
<dbReference type="PROSITE" id="PS51294">
    <property type="entry name" value="HTH_MYB"/>
    <property type="match status" value="1"/>
</dbReference>
<feature type="compositionally biased region" description="Basic and acidic residues" evidence="7">
    <location>
        <begin position="303"/>
        <end position="313"/>
    </location>
</feature>
<dbReference type="Pfam" id="PF00249">
    <property type="entry name" value="Myb_DNA-binding"/>
    <property type="match status" value="1"/>
</dbReference>
<dbReference type="CDD" id="cd11660">
    <property type="entry name" value="SANT_TRF"/>
    <property type="match status" value="1"/>
</dbReference>